<dbReference type="SMART" id="SM00332">
    <property type="entry name" value="PP2Cc"/>
    <property type="match status" value="1"/>
</dbReference>
<comment type="catalytic activity">
    <reaction evidence="11">
        <text>O-phospho-L-threonyl-[protein] + H2O = L-threonyl-[protein] + phosphate</text>
        <dbReference type="Rhea" id="RHEA:47004"/>
        <dbReference type="Rhea" id="RHEA-COMP:11060"/>
        <dbReference type="Rhea" id="RHEA-COMP:11605"/>
        <dbReference type="ChEBI" id="CHEBI:15377"/>
        <dbReference type="ChEBI" id="CHEBI:30013"/>
        <dbReference type="ChEBI" id="CHEBI:43474"/>
        <dbReference type="ChEBI" id="CHEBI:61977"/>
        <dbReference type="EC" id="3.1.3.16"/>
    </reaction>
</comment>
<evidence type="ECO:0000256" key="7">
    <source>
        <dbReference type="ARBA" id="ARBA00022842"/>
    </source>
</evidence>
<keyword evidence="5" id="KW-0479">Metal-binding</keyword>
<dbReference type="PROSITE" id="PS01032">
    <property type="entry name" value="PPM_1"/>
    <property type="match status" value="1"/>
</dbReference>
<evidence type="ECO:0000256" key="5">
    <source>
        <dbReference type="ARBA" id="ARBA00022723"/>
    </source>
</evidence>
<evidence type="ECO:0000256" key="6">
    <source>
        <dbReference type="ARBA" id="ARBA00022801"/>
    </source>
</evidence>
<keyword evidence="6 12" id="KW-0378">Hydrolase</keyword>
<dbReference type="CDD" id="cd00143">
    <property type="entry name" value="PP2Cc"/>
    <property type="match status" value="1"/>
</dbReference>
<dbReference type="AlphaFoldDB" id="A0A0G4HYW3"/>
<name>A0A0G4HYW3_9ALVE</name>
<dbReference type="InterPro" id="IPR015655">
    <property type="entry name" value="PP2C"/>
</dbReference>
<comment type="subcellular location">
    <subcellularLocation>
        <location evidence="2">Membrane</location>
        <topology evidence="2">Peripheral membrane protein</topology>
    </subcellularLocation>
</comment>
<reference evidence="14" key="1">
    <citation type="submission" date="2014-11" db="EMBL/GenBank/DDBJ databases">
        <authorList>
            <person name="Otto D Thomas"/>
            <person name="Naeem Raeece"/>
        </authorList>
    </citation>
    <scope>NUCLEOTIDE SEQUENCE</scope>
</reference>
<accession>A0A0G4HYW3</accession>
<dbReference type="InterPro" id="IPR001932">
    <property type="entry name" value="PPM-type_phosphatase-like_dom"/>
</dbReference>
<comment type="similarity">
    <text evidence="3 12">Belongs to the PP2C family.</text>
</comment>
<keyword evidence="7" id="KW-0460">Magnesium</keyword>
<dbReference type="PhylomeDB" id="A0A0G4HYW3"/>
<dbReference type="GO" id="GO:0016020">
    <property type="term" value="C:membrane"/>
    <property type="evidence" value="ECO:0007669"/>
    <property type="project" value="UniProtKB-SubCell"/>
</dbReference>
<dbReference type="GO" id="GO:0046872">
    <property type="term" value="F:metal ion binding"/>
    <property type="evidence" value="ECO:0007669"/>
    <property type="project" value="UniProtKB-KW"/>
</dbReference>
<evidence type="ECO:0000259" key="13">
    <source>
        <dbReference type="PROSITE" id="PS51746"/>
    </source>
</evidence>
<dbReference type="Pfam" id="PF00481">
    <property type="entry name" value="PP2C"/>
    <property type="match status" value="1"/>
</dbReference>
<dbReference type="VEuPathDB" id="CryptoDB:Cvel_33720"/>
<dbReference type="SUPFAM" id="SSF81606">
    <property type="entry name" value="PP2C-like"/>
    <property type="match status" value="1"/>
</dbReference>
<evidence type="ECO:0000256" key="9">
    <source>
        <dbReference type="ARBA" id="ARBA00023211"/>
    </source>
</evidence>
<proteinExistence type="inferred from homology"/>
<evidence type="ECO:0000256" key="11">
    <source>
        <dbReference type="ARBA" id="ARBA00048336"/>
    </source>
</evidence>
<comment type="cofactor">
    <cofactor evidence="1">
        <name>Mn(2+)</name>
        <dbReference type="ChEBI" id="CHEBI:29035"/>
    </cofactor>
</comment>
<dbReference type="EMBL" id="CDMZ01004433">
    <property type="protein sequence ID" value="CEM49733.1"/>
    <property type="molecule type" value="Genomic_DNA"/>
</dbReference>
<dbReference type="Gene3D" id="3.60.40.10">
    <property type="entry name" value="PPM-type phosphatase domain"/>
    <property type="match status" value="1"/>
</dbReference>
<keyword evidence="9" id="KW-0464">Manganese</keyword>
<dbReference type="PANTHER" id="PTHR13832:SF803">
    <property type="entry name" value="PROTEIN PHOSPHATASE 1G"/>
    <property type="match status" value="1"/>
</dbReference>
<evidence type="ECO:0000256" key="8">
    <source>
        <dbReference type="ARBA" id="ARBA00022912"/>
    </source>
</evidence>
<evidence type="ECO:0000256" key="4">
    <source>
        <dbReference type="ARBA" id="ARBA00013081"/>
    </source>
</evidence>
<evidence type="ECO:0000256" key="1">
    <source>
        <dbReference type="ARBA" id="ARBA00001936"/>
    </source>
</evidence>
<dbReference type="InterPro" id="IPR036457">
    <property type="entry name" value="PPM-type-like_dom_sf"/>
</dbReference>
<keyword evidence="8 12" id="KW-0904">Protein phosphatase</keyword>
<evidence type="ECO:0000256" key="3">
    <source>
        <dbReference type="ARBA" id="ARBA00006702"/>
    </source>
</evidence>
<evidence type="ECO:0000313" key="14">
    <source>
        <dbReference type="EMBL" id="CEM49733.1"/>
    </source>
</evidence>
<dbReference type="PROSITE" id="PS51746">
    <property type="entry name" value="PPM_2"/>
    <property type="match status" value="1"/>
</dbReference>
<gene>
    <name evidence="14" type="ORF">Cvel_33720</name>
</gene>
<protein>
    <recommendedName>
        <fullName evidence="4">protein-serine/threonine phosphatase</fullName>
        <ecNumber evidence="4">3.1.3.16</ecNumber>
    </recommendedName>
</protein>
<feature type="domain" description="PPM-type phosphatase" evidence="13">
    <location>
        <begin position="45"/>
        <end position="388"/>
    </location>
</feature>
<dbReference type="PANTHER" id="PTHR13832">
    <property type="entry name" value="PROTEIN PHOSPHATASE 2C"/>
    <property type="match status" value="1"/>
</dbReference>
<comment type="catalytic activity">
    <reaction evidence="10">
        <text>O-phospho-L-seryl-[protein] + H2O = L-seryl-[protein] + phosphate</text>
        <dbReference type="Rhea" id="RHEA:20629"/>
        <dbReference type="Rhea" id="RHEA-COMP:9863"/>
        <dbReference type="Rhea" id="RHEA-COMP:11604"/>
        <dbReference type="ChEBI" id="CHEBI:15377"/>
        <dbReference type="ChEBI" id="CHEBI:29999"/>
        <dbReference type="ChEBI" id="CHEBI:43474"/>
        <dbReference type="ChEBI" id="CHEBI:83421"/>
        <dbReference type="EC" id="3.1.3.16"/>
    </reaction>
</comment>
<dbReference type="GO" id="GO:0004722">
    <property type="term" value="F:protein serine/threonine phosphatase activity"/>
    <property type="evidence" value="ECO:0007669"/>
    <property type="project" value="UniProtKB-EC"/>
</dbReference>
<evidence type="ECO:0000256" key="2">
    <source>
        <dbReference type="ARBA" id="ARBA00004170"/>
    </source>
</evidence>
<sequence length="400" mass="42955">MSLKRPAVAAAAAGGSSLASKKVRAEATKFQYVQEVKPAHRFQTVAAYHGEKGLRKQMEDEHLICPSVRSSVPGQKANLPEKWDMGVYAVFDGHGGRKSAVFIRDNLVTEIVQHLTQLADGSLAVSAPAQASVKVKAESGEAAASTNGNGSAPMDLETVPVSVGPSALLPPSAVKAVIRAAFLRLDSRLAIEIPSCKDGCTAVVLFLHGETGYVANLGDSGAVLAREGPLKCPTYKEGQPVGDADEVHAIPLSEAHKPWVPAENHRVLRAGGTVENGRVNGSLEVTRSFGDLSVKRYGVLCSPSYMKFDVLPGKDLFVLLGCDGFWNPWSGLDAAMFLDEALEEERRRSRVEDHKPQVDLRTVCKKAVEYVIDEKKSQDNVSLLLLLFLAPESETNGMTD</sequence>
<dbReference type="InterPro" id="IPR000222">
    <property type="entry name" value="PP2C_BS"/>
</dbReference>
<evidence type="ECO:0000256" key="10">
    <source>
        <dbReference type="ARBA" id="ARBA00047761"/>
    </source>
</evidence>
<evidence type="ECO:0000256" key="12">
    <source>
        <dbReference type="RuleBase" id="RU003465"/>
    </source>
</evidence>
<organism evidence="14">
    <name type="scientific">Chromera velia CCMP2878</name>
    <dbReference type="NCBI Taxonomy" id="1169474"/>
    <lineage>
        <taxon>Eukaryota</taxon>
        <taxon>Sar</taxon>
        <taxon>Alveolata</taxon>
        <taxon>Colpodellida</taxon>
        <taxon>Chromeraceae</taxon>
        <taxon>Chromera</taxon>
    </lineage>
</organism>
<dbReference type="EC" id="3.1.3.16" evidence="4"/>